<evidence type="ECO:0000256" key="1">
    <source>
        <dbReference type="SAM" id="MobiDB-lite"/>
    </source>
</evidence>
<gene>
    <name evidence="2" type="ORF">DFH07DRAFT_779923</name>
</gene>
<organism evidence="2 3">
    <name type="scientific">Mycena maculata</name>
    <dbReference type="NCBI Taxonomy" id="230809"/>
    <lineage>
        <taxon>Eukaryota</taxon>
        <taxon>Fungi</taxon>
        <taxon>Dikarya</taxon>
        <taxon>Basidiomycota</taxon>
        <taxon>Agaricomycotina</taxon>
        <taxon>Agaricomycetes</taxon>
        <taxon>Agaricomycetidae</taxon>
        <taxon>Agaricales</taxon>
        <taxon>Marasmiineae</taxon>
        <taxon>Mycenaceae</taxon>
        <taxon>Mycena</taxon>
    </lineage>
</organism>
<comment type="caution">
    <text evidence="2">The sequence shown here is derived from an EMBL/GenBank/DDBJ whole genome shotgun (WGS) entry which is preliminary data.</text>
</comment>
<dbReference type="EMBL" id="JARJLG010000153">
    <property type="protein sequence ID" value="KAJ7735630.1"/>
    <property type="molecule type" value="Genomic_DNA"/>
</dbReference>
<accession>A0AAD7I5K0</accession>
<name>A0AAD7I5K0_9AGAR</name>
<protein>
    <submittedName>
        <fullName evidence="2">Uncharacterized protein</fullName>
    </submittedName>
</protein>
<feature type="compositionally biased region" description="Polar residues" evidence="1">
    <location>
        <begin position="1"/>
        <end position="14"/>
    </location>
</feature>
<keyword evidence="3" id="KW-1185">Reference proteome</keyword>
<feature type="region of interest" description="Disordered" evidence="1">
    <location>
        <begin position="1"/>
        <end position="20"/>
    </location>
</feature>
<evidence type="ECO:0000313" key="2">
    <source>
        <dbReference type="EMBL" id="KAJ7735630.1"/>
    </source>
</evidence>
<dbReference type="AlphaFoldDB" id="A0AAD7I5K0"/>
<dbReference type="Proteomes" id="UP001215280">
    <property type="component" value="Unassembled WGS sequence"/>
</dbReference>
<evidence type="ECO:0000313" key="3">
    <source>
        <dbReference type="Proteomes" id="UP001215280"/>
    </source>
</evidence>
<sequence length="413" mass="45384">MNTIQSMSGHQNLQDGPESGVAKGYVPPLLTDYTQQHWNNRWARFSGFVGKTVQKDLVCNFHWEVEDGVDYEVQGCLNDRLFLKQLGPPAFPVQAPILPSIRASLNLTSRNSGSPRSLPGKPPDTPNLLEMDLLYLGAVHQLKMQVSSVQHFFIVRYSVLQAAQMYHSLYNGHDHILEGNPGIASLAVLTACRDFVALPPAPCFTTPFQPISMPKLECFFGPAKIACSVVPGSAVSRLAISWNTDLDVNFSDCFANLAWEQAPVVSLTNVFAGAWDCAILHAIAVHMTGVDTLVFQKCRTSDNDALDGEFEIVRQWGDHSPSLQLIALASNVPWTHISGAWIPRVINHEHLNCAWLLTKVVTTLTLPPNYATLAQNLVGKDRIHAVKTAIEHSGIVPELVLTRAAARIGQIED</sequence>
<proteinExistence type="predicted"/>
<reference evidence="2" key="1">
    <citation type="submission" date="2023-03" db="EMBL/GenBank/DDBJ databases">
        <title>Massive genome expansion in bonnet fungi (Mycena s.s.) driven by repeated elements and novel gene families across ecological guilds.</title>
        <authorList>
            <consortium name="Lawrence Berkeley National Laboratory"/>
            <person name="Harder C.B."/>
            <person name="Miyauchi S."/>
            <person name="Viragh M."/>
            <person name="Kuo A."/>
            <person name="Thoen E."/>
            <person name="Andreopoulos B."/>
            <person name="Lu D."/>
            <person name="Skrede I."/>
            <person name="Drula E."/>
            <person name="Henrissat B."/>
            <person name="Morin E."/>
            <person name="Kohler A."/>
            <person name="Barry K."/>
            <person name="LaButti K."/>
            <person name="Morin E."/>
            <person name="Salamov A."/>
            <person name="Lipzen A."/>
            <person name="Mereny Z."/>
            <person name="Hegedus B."/>
            <person name="Baldrian P."/>
            <person name="Stursova M."/>
            <person name="Weitz H."/>
            <person name="Taylor A."/>
            <person name="Grigoriev I.V."/>
            <person name="Nagy L.G."/>
            <person name="Martin F."/>
            <person name="Kauserud H."/>
        </authorList>
    </citation>
    <scope>NUCLEOTIDE SEQUENCE</scope>
    <source>
        <strain evidence="2">CBHHK188m</strain>
    </source>
</reference>